<proteinExistence type="predicted"/>
<dbReference type="Gene3D" id="2.120.10.30">
    <property type="entry name" value="TolB, C-terminal domain"/>
    <property type="match status" value="1"/>
</dbReference>
<dbReference type="SUPFAM" id="SSF82171">
    <property type="entry name" value="DPP6 N-terminal domain-like"/>
    <property type="match status" value="1"/>
</dbReference>
<evidence type="ECO:0000313" key="3">
    <source>
        <dbReference type="Proteomes" id="UP000284322"/>
    </source>
</evidence>
<gene>
    <name evidence="2" type="ORF">D6858_06885</name>
</gene>
<dbReference type="InterPro" id="IPR011659">
    <property type="entry name" value="WD40"/>
</dbReference>
<dbReference type="InterPro" id="IPR011042">
    <property type="entry name" value="6-blade_b-propeller_TolB-like"/>
</dbReference>
<reference evidence="2 3" key="1">
    <citation type="submission" date="2018-09" db="EMBL/GenBank/DDBJ databases">
        <title>Altererythrobacter sp.Ery1 and Ery12, the genome sequencing of novel strains in genus Alterythrobacter.</title>
        <authorList>
            <person name="Cheng H."/>
            <person name="Wu Y.-H."/>
            <person name="Fang C."/>
            <person name="Xu X.-W."/>
        </authorList>
    </citation>
    <scope>NUCLEOTIDE SEQUENCE [LARGE SCALE GENOMIC DNA]</scope>
    <source>
        <strain evidence="2 3">Ery12</strain>
    </source>
</reference>
<accession>A0A419R1S3</accession>
<sequence>MTALLTLALSLTIVPTAEDPPSAEDPCDALPIAQETANAELGEWTVDGQVRIADIGAPVGTPNRSVFGISPDDSQIAFTVRRAIPETNSYCQRLLVAPLNGEGSPIEVARGGEFIRDDFRLRDFTAILAGWPRTSAPRWSPDGMRIAYLRREAGSTQVWLASPTGQTGAVRATNLADDVDDFAWAQDGMGLIVSTRPAIRLAAAAIASEGRRGFLFDARFAPQAADRPIPTGHADPIYTWVSLRDGSSRPATEMEQVLIAPPRPAAIPDNARNVRSGEGGFSAWLEAEFPERLLSPTRLVLAAPDGSRKVCPVTQCDGIRELFWSASERALFLVQRTGWADSQTALLRWDPRDAAPRQVLISDDVFIGCAPHANELICGREGSTQPRRLVALDMRTGSERLIHDPNPQLENMEYGSVQRFRFRLASGVESFADLVLPPTHRPGELHPLIVVQYRSRGFLRGGTGDEVPIQPLAARGFAVLSFDRPDFPPEAYLATTDAEIRTLSEDDWADRRQVQEALELAVRRAVETGAVDPTRMGISGFSDGGSTVQWALINSDLFQVASMGSCCEDLYSFALAAGPRFTEYLRDMGYRYFEPGAETFWEPMSLILNVDRIDVPILIQAGDSEYEGSLDVVETFSHNNKAIELYVFPDESHVKWQSSHRLAMYERVVEWFEFWLMGRLNCNPSREAQYARWSAMEGAPPTRDLRCHAEPLAGP</sequence>
<dbReference type="AlphaFoldDB" id="A0A419R1S3"/>
<dbReference type="Proteomes" id="UP000284322">
    <property type="component" value="Unassembled WGS sequence"/>
</dbReference>
<dbReference type="GO" id="GO:0006508">
    <property type="term" value="P:proteolysis"/>
    <property type="evidence" value="ECO:0007669"/>
    <property type="project" value="InterPro"/>
</dbReference>
<dbReference type="Gene3D" id="3.40.50.1820">
    <property type="entry name" value="alpha/beta hydrolase"/>
    <property type="match status" value="1"/>
</dbReference>
<dbReference type="GO" id="GO:0008236">
    <property type="term" value="F:serine-type peptidase activity"/>
    <property type="evidence" value="ECO:0007669"/>
    <property type="project" value="InterPro"/>
</dbReference>
<keyword evidence="3" id="KW-1185">Reference proteome</keyword>
<dbReference type="NCBIfam" id="NF033523">
    <property type="entry name" value="lasso_peptidase"/>
    <property type="match status" value="1"/>
</dbReference>
<dbReference type="InterPro" id="IPR001375">
    <property type="entry name" value="Peptidase_S9_cat"/>
</dbReference>
<organism evidence="2 3">
    <name type="scientific">Tsuneonella suprasediminis</name>
    <dbReference type="NCBI Taxonomy" id="2306996"/>
    <lineage>
        <taxon>Bacteria</taxon>
        <taxon>Pseudomonadati</taxon>
        <taxon>Pseudomonadota</taxon>
        <taxon>Alphaproteobacteria</taxon>
        <taxon>Sphingomonadales</taxon>
        <taxon>Erythrobacteraceae</taxon>
        <taxon>Tsuneonella</taxon>
    </lineage>
</organism>
<dbReference type="EMBL" id="RAHJ01000018">
    <property type="protein sequence ID" value="RJX67715.1"/>
    <property type="molecule type" value="Genomic_DNA"/>
</dbReference>
<dbReference type="Pfam" id="PF00326">
    <property type="entry name" value="Peptidase_S9"/>
    <property type="match status" value="1"/>
</dbReference>
<evidence type="ECO:0000259" key="1">
    <source>
        <dbReference type="Pfam" id="PF00326"/>
    </source>
</evidence>
<feature type="domain" description="Peptidase S9 prolyl oligopeptidase catalytic" evidence="1">
    <location>
        <begin position="521"/>
        <end position="676"/>
    </location>
</feature>
<evidence type="ECO:0000313" key="2">
    <source>
        <dbReference type="EMBL" id="RJX67715.1"/>
    </source>
</evidence>
<dbReference type="RefSeq" id="WP_054523105.1">
    <property type="nucleotide sequence ID" value="NZ_RAHJ01000018.1"/>
</dbReference>
<comment type="caution">
    <text evidence="2">The sequence shown here is derived from an EMBL/GenBank/DDBJ whole genome shotgun (WGS) entry which is preliminary data.</text>
</comment>
<name>A0A419R1S3_9SPHN</name>
<dbReference type="InterPro" id="IPR053536">
    <property type="entry name" value="Lasso_peptide_isopeptidase"/>
</dbReference>
<dbReference type="SUPFAM" id="SSF53474">
    <property type="entry name" value="alpha/beta-Hydrolases"/>
    <property type="match status" value="1"/>
</dbReference>
<dbReference type="InterPro" id="IPR029058">
    <property type="entry name" value="AB_hydrolase_fold"/>
</dbReference>
<dbReference type="Pfam" id="PF07676">
    <property type="entry name" value="PD40"/>
    <property type="match status" value="1"/>
</dbReference>
<protein>
    <submittedName>
        <fullName evidence="2">Atxe2 family lasso peptide isopeptidase</fullName>
    </submittedName>
</protein>